<dbReference type="AlphaFoldDB" id="A0A448WJP2"/>
<proteinExistence type="predicted"/>
<dbReference type="EMBL" id="CAAALY010017541">
    <property type="protein sequence ID" value="VEL13359.1"/>
    <property type="molecule type" value="Genomic_DNA"/>
</dbReference>
<name>A0A448WJP2_9PLAT</name>
<dbReference type="Proteomes" id="UP000784294">
    <property type="component" value="Unassembled WGS sequence"/>
</dbReference>
<evidence type="ECO:0000313" key="3">
    <source>
        <dbReference type="Proteomes" id="UP000784294"/>
    </source>
</evidence>
<organism evidence="2 3">
    <name type="scientific">Protopolystoma xenopodis</name>
    <dbReference type="NCBI Taxonomy" id="117903"/>
    <lineage>
        <taxon>Eukaryota</taxon>
        <taxon>Metazoa</taxon>
        <taxon>Spiralia</taxon>
        <taxon>Lophotrochozoa</taxon>
        <taxon>Platyhelminthes</taxon>
        <taxon>Monogenea</taxon>
        <taxon>Polyopisthocotylea</taxon>
        <taxon>Polystomatidea</taxon>
        <taxon>Polystomatidae</taxon>
        <taxon>Protopolystoma</taxon>
    </lineage>
</organism>
<feature type="region of interest" description="Disordered" evidence="1">
    <location>
        <begin position="1"/>
        <end position="22"/>
    </location>
</feature>
<reference evidence="2" key="1">
    <citation type="submission" date="2018-11" db="EMBL/GenBank/DDBJ databases">
        <authorList>
            <consortium name="Pathogen Informatics"/>
        </authorList>
    </citation>
    <scope>NUCLEOTIDE SEQUENCE</scope>
</reference>
<gene>
    <name evidence="2" type="ORF">PXEA_LOCUS6799</name>
</gene>
<protein>
    <submittedName>
        <fullName evidence="2">Uncharacterized protein</fullName>
    </submittedName>
</protein>
<accession>A0A448WJP2</accession>
<sequence>METNHTLSSHTPPDGFLPPESGKKLFDTNQMLALECLTSKSKNLSLHEFTFVFSKKFDLNGSSIEGPKARLFEDLEAVRWQHHKPYCLHSMA</sequence>
<feature type="compositionally biased region" description="Polar residues" evidence="1">
    <location>
        <begin position="1"/>
        <end position="11"/>
    </location>
</feature>
<evidence type="ECO:0000313" key="2">
    <source>
        <dbReference type="EMBL" id="VEL13359.1"/>
    </source>
</evidence>
<evidence type="ECO:0000256" key="1">
    <source>
        <dbReference type="SAM" id="MobiDB-lite"/>
    </source>
</evidence>
<comment type="caution">
    <text evidence="2">The sequence shown here is derived from an EMBL/GenBank/DDBJ whole genome shotgun (WGS) entry which is preliminary data.</text>
</comment>
<keyword evidence="3" id="KW-1185">Reference proteome</keyword>